<dbReference type="PANTHER" id="PTHR44809">
    <property type="match status" value="1"/>
</dbReference>
<dbReference type="RefSeq" id="WP_166653478.1">
    <property type="nucleotide sequence ID" value="NZ_BSPM01000002.1"/>
</dbReference>
<gene>
    <name evidence="2" type="ORF">EDD54_4410</name>
</gene>
<evidence type="ECO:0000313" key="2">
    <source>
        <dbReference type="EMBL" id="TDP81540.1"/>
    </source>
</evidence>
<feature type="repeat" description="TPR" evidence="1">
    <location>
        <begin position="821"/>
        <end position="854"/>
    </location>
</feature>
<dbReference type="Gene3D" id="1.25.40.10">
    <property type="entry name" value="Tetratricopeptide repeat domain"/>
    <property type="match status" value="5"/>
</dbReference>
<feature type="repeat" description="TPR" evidence="1">
    <location>
        <begin position="1333"/>
        <end position="1366"/>
    </location>
</feature>
<dbReference type="EMBL" id="SNXY01000012">
    <property type="protein sequence ID" value="TDP81540.1"/>
    <property type="molecule type" value="Genomic_DNA"/>
</dbReference>
<dbReference type="SMART" id="SM00028">
    <property type="entry name" value="TPR"/>
    <property type="match status" value="11"/>
</dbReference>
<dbReference type="GO" id="GO:0016757">
    <property type="term" value="F:glycosyltransferase activity"/>
    <property type="evidence" value="ECO:0007669"/>
    <property type="project" value="InterPro"/>
</dbReference>
<dbReference type="SUPFAM" id="SSF53756">
    <property type="entry name" value="UDP-Glycosyltransferase/glycogen phosphorylase"/>
    <property type="match status" value="3"/>
</dbReference>
<dbReference type="Pfam" id="PF13432">
    <property type="entry name" value="TPR_16"/>
    <property type="match status" value="6"/>
</dbReference>
<dbReference type="InterPro" id="IPR052943">
    <property type="entry name" value="TMTC_O-mannosyl-trnsfr"/>
</dbReference>
<dbReference type="InterPro" id="IPR019734">
    <property type="entry name" value="TPR_rpt"/>
</dbReference>
<organism evidence="2 3">
    <name type="scientific">Oharaeibacter diazotrophicus</name>
    <dbReference type="NCBI Taxonomy" id="1920512"/>
    <lineage>
        <taxon>Bacteria</taxon>
        <taxon>Pseudomonadati</taxon>
        <taxon>Pseudomonadota</taxon>
        <taxon>Alphaproteobacteria</taxon>
        <taxon>Hyphomicrobiales</taxon>
        <taxon>Pleomorphomonadaceae</taxon>
        <taxon>Oharaeibacter</taxon>
    </lineage>
</organism>
<dbReference type="SUPFAM" id="SSF48452">
    <property type="entry name" value="TPR-like"/>
    <property type="match status" value="3"/>
</dbReference>
<reference evidence="2 3" key="1">
    <citation type="submission" date="2019-03" db="EMBL/GenBank/DDBJ databases">
        <title>Genomic Encyclopedia of Type Strains, Phase IV (KMG-IV): sequencing the most valuable type-strain genomes for metagenomic binning, comparative biology and taxonomic classification.</title>
        <authorList>
            <person name="Goeker M."/>
        </authorList>
    </citation>
    <scope>NUCLEOTIDE SEQUENCE [LARGE SCALE GENOMIC DNA]</scope>
    <source>
        <strain evidence="2 3">DSM 102969</strain>
    </source>
</reference>
<evidence type="ECO:0000313" key="3">
    <source>
        <dbReference type="Proteomes" id="UP000294547"/>
    </source>
</evidence>
<proteinExistence type="predicted"/>
<keyword evidence="1" id="KW-0802">TPR repeat</keyword>
<dbReference type="Pfam" id="PF14559">
    <property type="entry name" value="TPR_19"/>
    <property type="match status" value="2"/>
</dbReference>
<evidence type="ECO:0000256" key="1">
    <source>
        <dbReference type="PROSITE-ProRule" id="PRU00339"/>
    </source>
</evidence>
<dbReference type="PROSITE" id="PS50005">
    <property type="entry name" value="TPR"/>
    <property type="match status" value="4"/>
</dbReference>
<feature type="repeat" description="TPR" evidence="1">
    <location>
        <begin position="1299"/>
        <end position="1332"/>
    </location>
</feature>
<dbReference type="Pfam" id="PF01075">
    <property type="entry name" value="Glyco_transf_9"/>
    <property type="match status" value="1"/>
</dbReference>
<protein>
    <submittedName>
        <fullName evidence="2">Tetratricopeptide repeat protein</fullName>
    </submittedName>
</protein>
<dbReference type="PANTHER" id="PTHR44809:SF1">
    <property type="entry name" value="PROTEIN O-MANNOSYL-TRANSFERASE TMTC1"/>
    <property type="match status" value="1"/>
</dbReference>
<sequence length="1678" mass="178823">MEPTSVPQSPYAAIDLAEGRRRHGAGDLPGAETIYRALLAARPDDAGVLHLLGVVRHQRGRPAEAVELIEAALQRAPDLSAAWQNIVLPLAVLGRGEDALRASAEAVRRAPDSAGAWTNRALAALVAENPALAAEAAEVSIALDPAQAVAWEHLGNARLRQGRADIAERHFRRSLAIGPGRHDALFGLASALEETDRPNEAAVIWRGLVERDPADVPARTHLGAALRAAGDVAGAVAAWADGPRSPVIDYNLGCARLLAGDWAAGWRGYERRWDVPVEPVPAKVAGLPLWTGAGPVGTLLVHHEQGLGDTVQFACLVPRLLDRVQRVVLVCQRPLKALISGMVPIRAAGERVVVVADGDPPPASDAWVALLSLPHRLGLLPETVAARPYVVADPARVARWRARLDALPPPRGAGRPFRVGVVWQGNPKAPVERGRSFPLSVLAPLAAVPGVQLISLQKGVGAEQVAAAPFPVHGLGDDFDAGSDAFLDTVAVGASLDLVVTSCTSTAHVLAAAGRPVWLMLRAVPDWRWGTTGETTPWYPTMRLFRQARRGDWAELASRVAEALRAAAATGGRDDAALARAFDAAIERHRGGRPDLAIPDYRRRLVAAPDDARAMNFLGLALLETGRGDPAAAAEAASLARTSAALAGGDRDIVSNAAVVLKSLGRADEAEALLRRVLAADPAHPPSVQNLVNLLIAKGDAGEAVRVANTAAGRTPREPTILKSLAAALRAVKRPAEAAAALRLALAQTPDDVVSRNTLGSVLVEAGDEAGARTAFEEVLERAPDDVDGFSNLGVVEKRLAGPELAIWFYHRALARNPRNVDARANLGSALVEMGRWDLAGDVFRAALQLRPEHPEARMALGMTLLAAGRYEEGFREYEGRIRSERLGLLTGTPKGVPRWQGEPIAGRSVLVIAEQGFGDILQFVRYATVLKAMGASRVVVGCRARLGPLLATAAGVDAVAVEGGPVPKVDFHVFAMSLPHLCGTTLDSVPAPVPYLAADPERVTAWAERLAARPGLRVGIVWQGNPDPGVDRGRSLPLAMLEPLAAVPGVRLIALQKGPGSEQVAALGDRFAVESLGPDFDEGPAAFLDTAAVMANLDLVVTTDTSVLHLAGALGRPTFALLKRHAEWRFMREREDTPWYPTVRLFRQTDAEADTPAPFAGPIRRAAEALAAVVRGDRMALLPRPAGTLAPVPARPVAERFAAALALHRAGQTERARGLYAAVLADEPGHVEAVHMLGAMALQTQDWRRALILLREAGRMGLASAEWRANLAVALRRTGRTEEAATLLRALIAEEPRAEAHATLGGILADDGRFAEALPHLERAVTLDPRNALFRRNLGNALREAGRYEPALAELEQAVTLAPDDAEARIDRAHARLILGDYAGGFADYEWRFGGLEMGRRSFAVPRWDGYPFPGTLLVHGEQGLGDHIQFVRFVRMAAERCDRVLLEVRRPLMGLFGHLHPNVTVVEQGGDLPPFDAEVAILSLPHVLGLGRDGLGMDAPYLFAEVARIARWRDWLGRFDGLTVGLAWQGNPKARADKGRSPPLAALAPLFQVPGVRFVALQKEHGLDQLGAFTGAPILRPPPEFDAGPDAFLDSAAVMAVADLVVTSDTALAHLAGALARPTFLMLKHSPDWRWLAAGETSPWYPTMRLVRQPARGDWASVGRAVAAALAAVATP</sequence>
<dbReference type="PROSITE" id="PS50293">
    <property type="entry name" value="TPR_REGION"/>
    <property type="match status" value="1"/>
</dbReference>
<dbReference type="InterPro" id="IPR011990">
    <property type="entry name" value="TPR-like_helical_dom_sf"/>
</dbReference>
<dbReference type="Gene3D" id="3.40.50.2000">
    <property type="entry name" value="Glycogen Phosphorylase B"/>
    <property type="match status" value="2"/>
</dbReference>
<name>A0A4R6R6H4_9HYPH</name>
<accession>A0A4R6R6H4</accession>
<comment type="caution">
    <text evidence="2">The sequence shown here is derived from an EMBL/GenBank/DDBJ whole genome shotgun (WGS) entry which is preliminary data.</text>
</comment>
<keyword evidence="3" id="KW-1185">Reference proteome</keyword>
<dbReference type="InterPro" id="IPR002201">
    <property type="entry name" value="Glyco_trans_9"/>
</dbReference>
<feature type="repeat" description="TPR" evidence="1">
    <location>
        <begin position="148"/>
        <end position="181"/>
    </location>
</feature>
<dbReference type="Proteomes" id="UP000294547">
    <property type="component" value="Unassembled WGS sequence"/>
</dbReference>
<dbReference type="PROSITE" id="PS50007">
    <property type="entry name" value="PIPLC_X_DOMAIN"/>
    <property type="match status" value="1"/>
</dbReference>